<feature type="compositionally biased region" description="Basic residues" evidence="1">
    <location>
        <begin position="70"/>
        <end position="86"/>
    </location>
</feature>
<accession>A0A6J4RW40</accession>
<feature type="region of interest" description="Disordered" evidence="1">
    <location>
        <begin position="1"/>
        <end position="116"/>
    </location>
</feature>
<feature type="non-terminal residue" evidence="2">
    <location>
        <position position="1"/>
    </location>
</feature>
<feature type="compositionally biased region" description="Basic and acidic residues" evidence="1">
    <location>
        <begin position="40"/>
        <end position="69"/>
    </location>
</feature>
<organism evidence="2">
    <name type="scientific">uncultured Rubrobacteraceae bacterium</name>
    <dbReference type="NCBI Taxonomy" id="349277"/>
    <lineage>
        <taxon>Bacteria</taxon>
        <taxon>Bacillati</taxon>
        <taxon>Actinomycetota</taxon>
        <taxon>Rubrobacteria</taxon>
        <taxon>Rubrobacterales</taxon>
        <taxon>Rubrobacteraceae</taxon>
        <taxon>environmental samples</taxon>
    </lineage>
</organism>
<keyword evidence="2" id="KW-0830">Ubiquinone</keyword>
<keyword evidence="2" id="KW-0560">Oxidoreductase</keyword>
<evidence type="ECO:0000313" key="2">
    <source>
        <dbReference type="EMBL" id="CAA9483597.1"/>
    </source>
</evidence>
<feature type="non-terminal residue" evidence="2">
    <location>
        <position position="116"/>
    </location>
</feature>
<evidence type="ECO:0000256" key="1">
    <source>
        <dbReference type="SAM" id="MobiDB-lite"/>
    </source>
</evidence>
<gene>
    <name evidence="2" type="ORF">AVDCRST_MAG02-4831</name>
</gene>
<dbReference type="GO" id="GO:0016491">
    <property type="term" value="F:oxidoreductase activity"/>
    <property type="evidence" value="ECO:0007669"/>
    <property type="project" value="UniProtKB-KW"/>
</dbReference>
<feature type="compositionally biased region" description="Low complexity" evidence="1">
    <location>
        <begin position="1"/>
        <end position="19"/>
    </location>
</feature>
<sequence length="116" mass="12378">AGAGAVSSGCAAGFAAAPGLPHSRGDHVRHRGVGGAGAQERGRDLYVRRADDKRREPDARGLRGLSAERRRARGGLRRARDRHSRGGNRGGSCYSAGRVQVQEDRERGRSHLDEGL</sequence>
<protein>
    <submittedName>
        <fullName evidence="2">NADH-ubiquinone oxidoreductase chain K</fullName>
        <ecNumber evidence="2">1.6.5.3</ecNumber>
    </submittedName>
</protein>
<dbReference type="AlphaFoldDB" id="A0A6J4RW40"/>
<dbReference type="EMBL" id="CADCVH010000131">
    <property type="protein sequence ID" value="CAA9483597.1"/>
    <property type="molecule type" value="Genomic_DNA"/>
</dbReference>
<feature type="compositionally biased region" description="Basic and acidic residues" evidence="1">
    <location>
        <begin position="101"/>
        <end position="116"/>
    </location>
</feature>
<dbReference type="EC" id="1.6.5.3" evidence="2"/>
<proteinExistence type="predicted"/>
<name>A0A6J4RW40_9ACTN</name>
<reference evidence="2" key="1">
    <citation type="submission" date="2020-02" db="EMBL/GenBank/DDBJ databases">
        <authorList>
            <person name="Meier V. D."/>
        </authorList>
    </citation>
    <scope>NUCLEOTIDE SEQUENCE</scope>
    <source>
        <strain evidence="2">AVDCRST_MAG02</strain>
    </source>
</reference>